<reference evidence="1 2" key="1">
    <citation type="submission" date="2020-10" db="EMBL/GenBank/DDBJ databases">
        <title>Connecting structure to function with the recovery of over 1000 high-quality activated sludge metagenome-assembled genomes encoding full-length rRNA genes using long-read sequencing.</title>
        <authorList>
            <person name="Singleton C.M."/>
            <person name="Petriglieri F."/>
            <person name="Kristensen J.M."/>
            <person name="Kirkegaard R.H."/>
            <person name="Michaelsen T.Y."/>
            <person name="Andersen M.H."/>
            <person name="Karst S.M."/>
            <person name="Dueholm M.S."/>
            <person name="Nielsen P.H."/>
            <person name="Albertsen M."/>
        </authorList>
    </citation>
    <scope>NUCLEOTIDE SEQUENCE [LARGE SCALE GENOMIC DNA]</scope>
    <source>
        <strain evidence="1">Lyne_18-Q3-R50-59_MAXAC.006</strain>
    </source>
</reference>
<dbReference type="EMBL" id="JADJZA010000008">
    <property type="protein sequence ID" value="MBK9298001.1"/>
    <property type="molecule type" value="Genomic_DNA"/>
</dbReference>
<protein>
    <submittedName>
        <fullName evidence="1">Replication-relaxation family protein</fullName>
    </submittedName>
</protein>
<dbReference type="InterPro" id="IPR025855">
    <property type="entry name" value="Replic_Relax"/>
</dbReference>
<dbReference type="Proteomes" id="UP000727993">
    <property type="component" value="Unassembled WGS sequence"/>
</dbReference>
<name>A0A936TDV3_9ACTN</name>
<evidence type="ECO:0000313" key="1">
    <source>
        <dbReference type="EMBL" id="MBK9298001.1"/>
    </source>
</evidence>
<dbReference type="Pfam" id="PF13814">
    <property type="entry name" value="Replic_Relax"/>
    <property type="match status" value="1"/>
</dbReference>
<evidence type="ECO:0000313" key="2">
    <source>
        <dbReference type="Proteomes" id="UP000727993"/>
    </source>
</evidence>
<dbReference type="AlphaFoldDB" id="A0A936TDV3"/>
<comment type="caution">
    <text evidence="1">The sequence shown here is derived from an EMBL/GenBank/DDBJ whole genome shotgun (WGS) entry which is preliminary data.</text>
</comment>
<organism evidence="1 2">
    <name type="scientific">Candidatus Neomicrothrix subdominans</name>
    <dbReference type="NCBI Taxonomy" id="2954438"/>
    <lineage>
        <taxon>Bacteria</taxon>
        <taxon>Bacillati</taxon>
        <taxon>Actinomycetota</taxon>
        <taxon>Acidimicrobiia</taxon>
        <taxon>Acidimicrobiales</taxon>
        <taxon>Microthrixaceae</taxon>
        <taxon>Candidatus Neomicrothrix</taxon>
    </lineage>
</organism>
<proteinExistence type="predicted"/>
<accession>A0A936TDV3</accession>
<gene>
    <name evidence="1" type="ORF">IPN02_14445</name>
</gene>
<sequence>MSARRVGPRALSRLSDGLTQRDRDILESVRRFRLLGARQIERLHFTGHATPLTAARATRRVLARLARDRLLVRLDRRVGGVRAGSAGHVYGIGPIGHRLLEGDSRRRWREPSAGFVDHTLAIAQLVVDARIAETAGTLELVDHQTEPDCWRSFQRGLGGVETLKPDLYMVTATSQSELLWFIEVDLGTESGSAIGRKCRTYHDYWTTGTEQHHTGVFPKVLWITPSERRREFLERTIAGLRTVERELFVVTTTDKAVEVLSGGKP</sequence>